<keyword evidence="10 13" id="KW-0496">Mitochondrion</keyword>
<comment type="caution">
    <text evidence="14">The sequence shown here is derived from an EMBL/GenBank/DDBJ whole genome shotgun (WGS) entry which is preliminary data.</text>
</comment>
<comment type="similarity">
    <text evidence="2 13">Belongs to the UQCRQ/QCR8 family.</text>
</comment>
<evidence type="ECO:0000256" key="3">
    <source>
        <dbReference type="ARBA" id="ARBA00016324"/>
    </source>
</evidence>
<accession>A0AAN7V7D6</accession>
<evidence type="ECO:0000256" key="11">
    <source>
        <dbReference type="ARBA" id="ARBA00023136"/>
    </source>
</evidence>
<dbReference type="AlphaFoldDB" id="A0AAN7V7D6"/>
<dbReference type="PANTHER" id="PTHR12119:SF2">
    <property type="entry name" value="CYTOCHROME B-C1 COMPLEX SUBUNIT 8"/>
    <property type="match status" value="1"/>
</dbReference>
<organism evidence="14 15">
    <name type="scientific">Pyrocoelia pectoralis</name>
    <dbReference type="NCBI Taxonomy" id="417401"/>
    <lineage>
        <taxon>Eukaryota</taxon>
        <taxon>Metazoa</taxon>
        <taxon>Ecdysozoa</taxon>
        <taxon>Arthropoda</taxon>
        <taxon>Hexapoda</taxon>
        <taxon>Insecta</taxon>
        <taxon>Pterygota</taxon>
        <taxon>Neoptera</taxon>
        <taxon>Endopterygota</taxon>
        <taxon>Coleoptera</taxon>
        <taxon>Polyphaga</taxon>
        <taxon>Elateriformia</taxon>
        <taxon>Elateroidea</taxon>
        <taxon>Lampyridae</taxon>
        <taxon>Lampyrinae</taxon>
        <taxon>Pyrocoelia</taxon>
    </lineage>
</organism>
<comment type="subcellular location">
    <subcellularLocation>
        <location evidence="1 13">Mitochondrion inner membrane</location>
        <topology evidence="1 13">Single-pass membrane protein</topology>
    </subcellularLocation>
</comment>
<evidence type="ECO:0000256" key="5">
    <source>
        <dbReference type="ARBA" id="ARBA00022660"/>
    </source>
</evidence>
<gene>
    <name evidence="14" type="ORF">RI129_007115</name>
</gene>
<dbReference type="PANTHER" id="PTHR12119">
    <property type="entry name" value="UBIQUINOL-CYTOCHROME C REDUCTASE COMPLEX UBIQUINONE-BINDING PROTEIN QP-C"/>
    <property type="match status" value="1"/>
</dbReference>
<evidence type="ECO:0000256" key="1">
    <source>
        <dbReference type="ARBA" id="ARBA00004434"/>
    </source>
</evidence>
<keyword evidence="5 13" id="KW-0679">Respiratory chain</keyword>
<keyword evidence="11" id="KW-0472">Membrane</keyword>
<keyword evidence="7 13" id="KW-0999">Mitochondrion inner membrane</keyword>
<dbReference type="Proteomes" id="UP001329430">
    <property type="component" value="Chromosome 5"/>
</dbReference>
<evidence type="ECO:0000256" key="12">
    <source>
        <dbReference type="ARBA" id="ARBA00047105"/>
    </source>
</evidence>
<dbReference type="Pfam" id="PF02939">
    <property type="entry name" value="UcrQ"/>
    <property type="match status" value="1"/>
</dbReference>
<dbReference type="GO" id="GO:0045275">
    <property type="term" value="C:respiratory chain complex III"/>
    <property type="evidence" value="ECO:0007669"/>
    <property type="project" value="UniProtKB-UniRule"/>
</dbReference>
<evidence type="ECO:0000256" key="7">
    <source>
        <dbReference type="ARBA" id="ARBA00022792"/>
    </source>
</evidence>
<evidence type="ECO:0000256" key="8">
    <source>
        <dbReference type="ARBA" id="ARBA00022982"/>
    </source>
</evidence>
<keyword evidence="15" id="KW-1185">Reference proteome</keyword>
<dbReference type="GO" id="GO:0006122">
    <property type="term" value="P:mitochondrial electron transport, ubiquinol to cytochrome c"/>
    <property type="evidence" value="ECO:0007669"/>
    <property type="project" value="UniProtKB-UniRule"/>
</dbReference>
<sequence length="82" mass="9693">MGHGFGELYKLRGIIMYRLSPFEQRAFANAISKGVPNVFRRIREEIFYVLPPFVVGYLTYDVLTKKHHQLMRKNPADYENDE</sequence>
<evidence type="ECO:0000256" key="2">
    <source>
        <dbReference type="ARBA" id="ARBA00007668"/>
    </source>
</evidence>
<dbReference type="GO" id="GO:0005743">
    <property type="term" value="C:mitochondrial inner membrane"/>
    <property type="evidence" value="ECO:0007669"/>
    <property type="project" value="UniProtKB-SubCell"/>
</dbReference>
<evidence type="ECO:0000256" key="4">
    <source>
        <dbReference type="ARBA" id="ARBA00022448"/>
    </source>
</evidence>
<name>A0AAN7V7D6_9COLE</name>
<keyword evidence="4 13" id="KW-0813">Transport</keyword>
<dbReference type="Gene3D" id="1.20.5.210">
    <property type="entry name" value="Cytochrome b-c1 complex subunit 8"/>
    <property type="match status" value="1"/>
</dbReference>
<keyword evidence="9" id="KW-1133">Transmembrane helix</keyword>
<evidence type="ECO:0000313" key="15">
    <source>
        <dbReference type="Proteomes" id="UP001329430"/>
    </source>
</evidence>
<dbReference type="InterPro" id="IPR004205">
    <property type="entry name" value="Cyt_bc1_su8"/>
</dbReference>
<evidence type="ECO:0000256" key="13">
    <source>
        <dbReference type="RuleBase" id="RU368118"/>
    </source>
</evidence>
<protein>
    <recommendedName>
        <fullName evidence="3 13">Cytochrome b-c1 complex subunit 8</fullName>
    </recommendedName>
    <alternativeName>
        <fullName evidence="13">Complex III subunit 8</fullName>
    </alternativeName>
</protein>
<evidence type="ECO:0000313" key="14">
    <source>
        <dbReference type="EMBL" id="KAK5643270.1"/>
    </source>
</evidence>
<proteinExistence type="inferred from homology"/>
<keyword evidence="6" id="KW-0812">Transmembrane</keyword>
<dbReference type="InterPro" id="IPR036642">
    <property type="entry name" value="Cyt_bc1_su8_sf"/>
</dbReference>
<reference evidence="14 15" key="1">
    <citation type="journal article" date="2024" name="Insects">
        <title>An Improved Chromosome-Level Genome Assembly of the Firefly Pyrocoelia pectoralis.</title>
        <authorList>
            <person name="Fu X."/>
            <person name="Meyer-Rochow V.B."/>
            <person name="Ballantyne L."/>
            <person name="Zhu X."/>
        </authorList>
    </citation>
    <scope>NUCLEOTIDE SEQUENCE [LARGE SCALE GENOMIC DNA]</scope>
    <source>
        <strain evidence="14">XCY_ONT2</strain>
    </source>
</reference>
<evidence type="ECO:0000256" key="6">
    <source>
        <dbReference type="ARBA" id="ARBA00022692"/>
    </source>
</evidence>
<evidence type="ECO:0000256" key="10">
    <source>
        <dbReference type="ARBA" id="ARBA00023128"/>
    </source>
</evidence>
<dbReference type="FunFam" id="1.20.5.210:FF:000001">
    <property type="entry name" value="Cytochrome b-c1 complex subunit 8"/>
    <property type="match status" value="1"/>
</dbReference>
<evidence type="ECO:0000256" key="9">
    <source>
        <dbReference type="ARBA" id="ARBA00022989"/>
    </source>
</evidence>
<comment type="function">
    <text evidence="13">Component of the ubiquinol-cytochrome c oxidoreductase, a multisubunit transmembrane complex that is part of the mitochondrial electron transport chain which drives oxidative phosphorylation. The complex plays an important role in the uptake of multiple carbon sources present in different host niches.</text>
</comment>
<dbReference type="SUPFAM" id="SSF81508">
    <property type="entry name" value="Ubiquinone-binding protein QP-C of cytochrome bc1 complex (Ubiquinol-cytochrome c reductase)"/>
    <property type="match status" value="1"/>
</dbReference>
<dbReference type="EMBL" id="JAVRBK010000005">
    <property type="protein sequence ID" value="KAK5643270.1"/>
    <property type="molecule type" value="Genomic_DNA"/>
</dbReference>
<comment type="subunit">
    <text evidence="12 13">Component of the ubiquinol-cytochrome c oxidoreductase (cytochrome b-c1 complex, complex III, CIII), a multisubunit enzyme composed of 11 subunits. The complex is composed of 3 respiratory subunits cytochrome b, cytochrome c1 and Rieske protein UQCRFS1, 2 core protein subunits UQCRC1/QCR1 and UQCRC2/QCR2, and 6 low-molecular weight protein subunits UQCRH/QCR6, UQCRB/QCR7, UQCRQ/QCR8, UQCR10/QCR9, UQCR11/QCR10 and subunit 9, the cleavage product of Rieske protein UQCRFS1. The complex exists as an obligatory dimer and forms supercomplexes (SCs) in the inner mitochondrial membrane with NADH-ubiquinone oxidoreductase (complex I, CI) and cytochrome c oxidase (complex IV, CIV), resulting in different assemblies (supercomplex SCI(1)III(2)IV(1) and megacomplex MCI(2)III(2)IV(2)). Interacts with UQCC6.</text>
</comment>
<keyword evidence="8 13" id="KW-0249">Electron transport</keyword>